<proteinExistence type="inferred from homology"/>
<comment type="pathway">
    <text evidence="7">Metabolic intermediate biosynthesis; chorismate biosynthesis; chorismate from D-erythrose 4-phosphate and phosphoenolpyruvate: step 5/7.</text>
</comment>
<dbReference type="PANTHER" id="PTHR21087:SF16">
    <property type="entry name" value="SHIKIMATE KINASE 1, CHLOROPLASTIC"/>
    <property type="match status" value="1"/>
</dbReference>
<sequence length="175" mass="19714">MKVSLVGYMGSGKTSVGKQLAELMGLGFIDLDEYIEVREGKSIQEIFSENGEIYFRKLENELLKEVLSEKSFVLSTGGGTPSFYNNMDLINRNSLSFYLHASPTALAERLKQGQIDRPLIAHVAPEDLVEFIAKHLFERNAFYQMAHESIATSNRSVEEVVSVIHEKIKTHQNMS</sequence>
<evidence type="ECO:0000256" key="2">
    <source>
        <dbReference type="ARBA" id="ARBA00022679"/>
    </source>
</evidence>
<keyword evidence="9" id="KW-1185">Reference proteome</keyword>
<comment type="function">
    <text evidence="7">Catalyzes the specific phosphorylation of the 3-hydroxyl group of shikimic acid using ATP as a cosubstrate.</text>
</comment>
<protein>
    <recommendedName>
        <fullName evidence="7">Shikimate kinase</fullName>
        <shortName evidence="7">SK</shortName>
        <ecNumber evidence="7">2.7.1.71</ecNumber>
    </recommendedName>
</protein>
<gene>
    <name evidence="7" type="primary">aroK</name>
    <name evidence="8" type="ORF">NMK71_10220</name>
</gene>
<dbReference type="PRINTS" id="PR01100">
    <property type="entry name" value="SHIKIMTKNASE"/>
</dbReference>
<feature type="binding site" evidence="7">
    <location>
        <position position="32"/>
    </location>
    <ligand>
        <name>substrate</name>
    </ligand>
</feature>
<keyword evidence="3 7" id="KW-0547">Nucleotide-binding</keyword>
<dbReference type="GO" id="GO:0000287">
    <property type="term" value="F:magnesium ion binding"/>
    <property type="evidence" value="ECO:0007669"/>
    <property type="project" value="UniProtKB-UniRule"/>
</dbReference>
<keyword evidence="5 7" id="KW-0067">ATP-binding</keyword>
<comment type="similarity">
    <text evidence="7">Belongs to the shikimate kinase family.</text>
</comment>
<dbReference type="EC" id="2.7.1.71" evidence="7"/>
<accession>A0A9X4N4A2</accession>
<evidence type="ECO:0000256" key="3">
    <source>
        <dbReference type="ARBA" id="ARBA00022741"/>
    </source>
</evidence>
<reference evidence="8" key="1">
    <citation type="submission" date="2022-07" db="EMBL/GenBank/DDBJ databases">
        <title>Description and genome-wide analysis of Profundicola chukchiensis gen. nov., sp. nov., marine bacteria isolated from bottom sediments of the Chukchi Sea.</title>
        <authorList>
            <person name="Romanenko L."/>
            <person name="Otstavnykh N."/>
            <person name="Kurilenko V."/>
            <person name="Eremeev V."/>
            <person name="Velansky P."/>
            <person name="Mikhailov V."/>
            <person name="Isaeva M."/>
        </authorList>
    </citation>
    <scope>NUCLEOTIDE SEQUENCE</scope>
    <source>
        <strain evidence="8">KMM 9713</strain>
    </source>
</reference>
<evidence type="ECO:0000313" key="9">
    <source>
        <dbReference type="Proteomes" id="UP001152599"/>
    </source>
</evidence>
<dbReference type="HAMAP" id="MF_00109">
    <property type="entry name" value="Shikimate_kinase"/>
    <property type="match status" value="1"/>
</dbReference>
<dbReference type="GO" id="GO:0008652">
    <property type="term" value="P:amino acid biosynthetic process"/>
    <property type="evidence" value="ECO:0007669"/>
    <property type="project" value="UniProtKB-KW"/>
</dbReference>
<name>A0A9X4N4A2_9FLAO</name>
<comment type="catalytic activity">
    <reaction evidence="7">
        <text>shikimate + ATP = 3-phosphoshikimate + ADP + H(+)</text>
        <dbReference type="Rhea" id="RHEA:13121"/>
        <dbReference type="ChEBI" id="CHEBI:15378"/>
        <dbReference type="ChEBI" id="CHEBI:30616"/>
        <dbReference type="ChEBI" id="CHEBI:36208"/>
        <dbReference type="ChEBI" id="CHEBI:145989"/>
        <dbReference type="ChEBI" id="CHEBI:456216"/>
        <dbReference type="EC" id="2.7.1.71"/>
    </reaction>
</comment>
<feature type="binding site" evidence="7">
    <location>
        <position position="56"/>
    </location>
    <ligand>
        <name>substrate</name>
    </ligand>
</feature>
<keyword evidence="1 7" id="KW-0028">Amino-acid biosynthesis</keyword>
<dbReference type="SUPFAM" id="SSF52540">
    <property type="entry name" value="P-loop containing nucleoside triphosphate hydrolases"/>
    <property type="match status" value="1"/>
</dbReference>
<feature type="binding site" evidence="7">
    <location>
        <position position="155"/>
    </location>
    <ligand>
        <name>ATP</name>
        <dbReference type="ChEBI" id="CHEBI:30616"/>
    </ligand>
</feature>
<comment type="subcellular location">
    <subcellularLocation>
        <location evidence="7">Cytoplasm</location>
    </subcellularLocation>
</comment>
<dbReference type="CDD" id="cd00464">
    <property type="entry name" value="SK"/>
    <property type="match status" value="1"/>
</dbReference>
<evidence type="ECO:0000256" key="6">
    <source>
        <dbReference type="ARBA" id="ARBA00023141"/>
    </source>
</evidence>
<dbReference type="GO" id="GO:0005829">
    <property type="term" value="C:cytosol"/>
    <property type="evidence" value="ECO:0007669"/>
    <property type="project" value="TreeGrafter"/>
</dbReference>
<evidence type="ECO:0000256" key="5">
    <source>
        <dbReference type="ARBA" id="ARBA00022840"/>
    </source>
</evidence>
<dbReference type="PANTHER" id="PTHR21087">
    <property type="entry name" value="SHIKIMATE KINASE"/>
    <property type="match status" value="1"/>
</dbReference>
<feature type="binding site" evidence="7">
    <location>
        <position position="139"/>
    </location>
    <ligand>
        <name>substrate</name>
    </ligand>
</feature>
<evidence type="ECO:0000256" key="4">
    <source>
        <dbReference type="ARBA" id="ARBA00022777"/>
    </source>
</evidence>
<comment type="cofactor">
    <cofactor evidence="7">
        <name>Mg(2+)</name>
        <dbReference type="ChEBI" id="CHEBI:18420"/>
    </cofactor>
    <text evidence="7">Binds 1 Mg(2+) ion per subunit.</text>
</comment>
<dbReference type="InterPro" id="IPR027417">
    <property type="entry name" value="P-loop_NTPase"/>
</dbReference>
<evidence type="ECO:0000313" key="8">
    <source>
        <dbReference type="EMBL" id="MDG4946794.1"/>
    </source>
</evidence>
<dbReference type="GO" id="GO:0004765">
    <property type="term" value="F:shikimate kinase activity"/>
    <property type="evidence" value="ECO:0007669"/>
    <property type="project" value="UniProtKB-UniRule"/>
</dbReference>
<feature type="binding site" evidence="7">
    <location>
        <position position="78"/>
    </location>
    <ligand>
        <name>substrate</name>
    </ligand>
</feature>
<dbReference type="GO" id="GO:0005524">
    <property type="term" value="F:ATP binding"/>
    <property type="evidence" value="ECO:0007669"/>
    <property type="project" value="UniProtKB-UniRule"/>
</dbReference>
<comment type="subunit">
    <text evidence="7">Monomer.</text>
</comment>
<dbReference type="Pfam" id="PF01202">
    <property type="entry name" value="SKI"/>
    <property type="match status" value="1"/>
</dbReference>
<keyword evidence="7" id="KW-0479">Metal-binding</keyword>
<keyword evidence="7" id="KW-0460">Magnesium</keyword>
<dbReference type="GO" id="GO:0009073">
    <property type="term" value="P:aromatic amino acid family biosynthetic process"/>
    <property type="evidence" value="ECO:0007669"/>
    <property type="project" value="UniProtKB-KW"/>
</dbReference>
<dbReference type="Gene3D" id="3.40.50.300">
    <property type="entry name" value="P-loop containing nucleotide triphosphate hydrolases"/>
    <property type="match status" value="1"/>
</dbReference>
<feature type="binding site" evidence="7">
    <location>
        <begin position="10"/>
        <end position="15"/>
    </location>
    <ligand>
        <name>ATP</name>
        <dbReference type="ChEBI" id="CHEBI:30616"/>
    </ligand>
</feature>
<evidence type="ECO:0000256" key="7">
    <source>
        <dbReference type="HAMAP-Rule" id="MF_00109"/>
    </source>
</evidence>
<keyword evidence="7" id="KW-0963">Cytoplasm</keyword>
<organism evidence="8 9">
    <name type="scientific">Profundicola chukchiensis</name>
    <dbReference type="NCBI Taxonomy" id="2961959"/>
    <lineage>
        <taxon>Bacteria</taxon>
        <taxon>Pseudomonadati</taxon>
        <taxon>Bacteroidota</taxon>
        <taxon>Flavobacteriia</taxon>
        <taxon>Flavobacteriales</taxon>
        <taxon>Weeksellaceae</taxon>
        <taxon>Profundicola</taxon>
    </lineage>
</organism>
<dbReference type="EMBL" id="JANCMU010000007">
    <property type="protein sequence ID" value="MDG4946794.1"/>
    <property type="molecule type" value="Genomic_DNA"/>
</dbReference>
<dbReference type="AlphaFoldDB" id="A0A9X4N4A2"/>
<dbReference type="Proteomes" id="UP001152599">
    <property type="component" value="Unassembled WGS sequence"/>
</dbReference>
<feature type="binding site" evidence="7">
    <location>
        <position position="14"/>
    </location>
    <ligand>
        <name>Mg(2+)</name>
        <dbReference type="ChEBI" id="CHEBI:18420"/>
    </ligand>
</feature>
<feature type="binding site" evidence="7">
    <location>
        <position position="117"/>
    </location>
    <ligand>
        <name>ATP</name>
        <dbReference type="ChEBI" id="CHEBI:30616"/>
    </ligand>
</feature>
<keyword evidence="2 7" id="KW-0808">Transferase</keyword>
<evidence type="ECO:0000256" key="1">
    <source>
        <dbReference type="ARBA" id="ARBA00022605"/>
    </source>
</evidence>
<dbReference type="InterPro" id="IPR000623">
    <property type="entry name" value="Shikimate_kinase/TSH1"/>
</dbReference>
<dbReference type="GO" id="GO:0009423">
    <property type="term" value="P:chorismate biosynthetic process"/>
    <property type="evidence" value="ECO:0007669"/>
    <property type="project" value="UniProtKB-UniRule"/>
</dbReference>
<dbReference type="RefSeq" id="WP_304421115.1">
    <property type="nucleotide sequence ID" value="NZ_JANCMU010000007.1"/>
</dbReference>
<keyword evidence="6 7" id="KW-0057">Aromatic amino acid biosynthesis</keyword>
<comment type="caution">
    <text evidence="8">The sequence shown here is derived from an EMBL/GenBank/DDBJ whole genome shotgun (WGS) entry which is preliminary data.</text>
</comment>
<keyword evidence="4 7" id="KW-0418">Kinase</keyword>
<dbReference type="InterPro" id="IPR031322">
    <property type="entry name" value="Shikimate/glucono_kinase"/>
</dbReference>